<organism evidence="9 10">
    <name type="scientific">Capsicum annuum</name>
    <name type="common">Capsicum pepper</name>
    <dbReference type="NCBI Taxonomy" id="4072"/>
    <lineage>
        <taxon>Eukaryota</taxon>
        <taxon>Viridiplantae</taxon>
        <taxon>Streptophyta</taxon>
        <taxon>Embryophyta</taxon>
        <taxon>Tracheophyta</taxon>
        <taxon>Spermatophyta</taxon>
        <taxon>Magnoliopsida</taxon>
        <taxon>eudicotyledons</taxon>
        <taxon>Gunneridae</taxon>
        <taxon>Pentapetalae</taxon>
        <taxon>asterids</taxon>
        <taxon>lamiids</taxon>
        <taxon>Solanales</taxon>
        <taxon>Solanaceae</taxon>
        <taxon>Solanoideae</taxon>
        <taxon>Capsiceae</taxon>
        <taxon>Capsicum</taxon>
    </lineage>
</organism>
<evidence type="ECO:0000259" key="8">
    <source>
        <dbReference type="PROSITE" id="PS51006"/>
    </source>
</evidence>
<evidence type="ECO:0000313" key="9">
    <source>
        <dbReference type="EMBL" id="PHT81669.1"/>
    </source>
</evidence>
<evidence type="ECO:0000256" key="4">
    <source>
        <dbReference type="ARBA" id="ARBA00022679"/>
    </source>
</evidence>
<evidence type="ECO:0000256" key="1">
    <source>
        <dbReference type="ARBA" id="ARBA00005123"/>
    </source>
</evidence>
<dbReference type="PANTHER" id="PTHR11558:SF11">
    <property type="entry name" value="SPERMIDINE SYNTHASE"/>
    <property type="match status" value="1"/>
</dbReference>
<gene>
    <name evidence="9" type="ORF">T459_14684</name>
</gene>
<feature type="transmembrane region" description="Helical" evidence="7">
    <location>
        <begin position="31"/>
        <end position="50"/>
    </location>
</feature>
<dbReference type="EMBL" id="AYRZ02000005">
    <property type="protein sequence ID" value="PHT81669.1"/>
    <property type="molecule type" value="Genomic_DNA"/>
</dbReference>
<keyword evidence="4 6" id="KW-0808">Transferase</keyword>
<name>A0A2G2ZI37_CAPAN</name>
<comment type="caution">
    <text evidence="9">The sequence shown here is derived from an EMBL/GenBank/DDBJ whole genome shotgun (WGS) entry which is preliminary data.</text>
</comment>
<dbReference type="Pfam" id="PF01564">
    <property type="entry name" value="Spermine_synth"/>
    <property type="match status" value="1"/>
</dbReference>
<evidence type="ECO:0000313" key="10">
    <source>
        <dbReference type="Proteomes" id="UP000222542"/>
    </source>
</evidence>
<sequence length="186" mass="20973">MVREKEKRMLYLARDDNERALSIDEQRIDGALGIALFFSSFLSILQIILFCDPCSSSLISFLGNFAIGFEDPRVKLNVSDGVAFLKNVPEGTYDVVIVDSSDPIAQELFENPFFESVARALRSGGVARTKAESIWLHIIEDIVENCHQIFKGSVNYARTTVPTYPRQLDPEMYGSQWLINAMLPLF</sequence>
<keyword evidence="10" id="KW-1185">Reference proteome</keyword>
<reference evidence="9 10" key="1">
    <citation type="journal article" date="2014" name="Nat. Genet.">
        <title>Genome sequence of the hot pepper provides insights into the evolution of pungency in Capsicum species.</title>
        <authorList>
            <person name="Kim S."/>
            <person name="Park M."/>
            <person name="Yeom S.I."/>
            <person name="Kim Y.M."/>
            <person name="Lee J.M."/>
            <person name="Lee H.A."/>
            <person name="Seo E."/>
            <person name="Choi J."/>
            <person name="Cheong K."/>
            <person name="Kim K.T."/>
            <person name="Jung K."/>
            <person name="Lee G.W."/>
            <person name="Oh S.K."/>
            <person name="Bae C."/>
            <person name="Kim S.B."/>
            <person name="Lee H.Y."/>
            <person name="Kim S.Y."/>
            <person name="Kim M.S."/>
            <person name="Kang B.C."/>
            <person name="Jo Y.D."/>
            <person name="Yang H.B."/>
            <person name="Jeong H.J."/>
            <person name="Kang W.H."/>
            <person name="Kwon J.K."/>
            <person name="Shin C."/>
            <person name="Lim J.Y."/>
            <person name="Park J.H."/>
            <person name="Huh J.H."/>
            <person name="Kim J.S."/>
            <person name="Kim B.D."/>
            <person name="Cohen O."/>
            <person name="Paran I."/>
            <person name="Suh M.C."/>
            <person name="Lee S.B."/>
            <person name="Kim Y.K."/>
            <person name="Shin Y."/>
            <person name="Noh S.J."/>
            <person name="Park J."/>
            <person name="Seo Y.S."/>
            <person name="Kwon S.Y."/>
            <person name="Kim H.A."/>
            <person name="Park J.M."/>
            <person name="Kim H.J."/>
            <person name="Choi S.B."/>
            <person name="Bosland P.W."/>
            <person name="Reeves G."/>
            <person name="Jo S.H."/>
            <person name="Lee B.W."/>
            <person name="Cho H.T."/>
            <person name="Choi H.S."/>
            <person name="Lee M.S."/>
            <person name="Yu Y."/>
            <person name="Do Choi Y."/>
            <person name="Park B.S."/>
            <person name="van Deynze A."/>
            <person name="Ashrafi H."/>
            <person name="Hill T."/>
            <person name="Kim W.T."/>
            <person name="Pai H.S."/>
            <person name="Ahn H.K."/>
            <person name="Yeam I."/>
            <person name="Giovannoni J.J."/>
            <person name="Rose J.K."/>
            <person name="Sorensen I."/>
            <person name="Lee S.J."/>
            <person name="Kim R.W."/>
            <person name="Choi I.Y."/>
            <person name="Choi B.S."/>
            <person name="Lim J.S."/>
            <person name="Lee Y.H."/>
            <person name="Choi D."/>
        </authorList>
    </citation>
    <scope>NUCLEOTIDE SEQUENCE [LARGE SCALE GENOMIC DNA]</scope>
    <source>
        <strain evidence="10">cv. CM334</strain>
    </source>
</reference>
<dbReference type="Proteomes" id="UP000222542">
    <property type="component" value="Unassembled WGS sequence"/>
</dbReference>
<evidence type="ECO:0000256" key="5">
    <source>
        <dbReference type="ARBA" id="ARBA00049307"/>
    </source>
</evidence>
<keyword evidence="7" id="KW-0812">Transmembrane</keyword>
<comment type="similarity">
    <text evidence="2">Belongs to the spermidine/spermine synthase family.</text>
</comment>
<dbReference type="AlphaFoldDB" id="A0A2G2ZI37"/>
<dbReference type="PANTHER" id="PTHR11558">
    <property type="entry name" value="SPERMIDINE/SPERMINE SYNTHASE"/>
    <property type="match status" value="1"/>
</dbReference>
<dbReference type="EC" id="2.5.1.16" evidence="3"/>
<protein>
    <recommendedName>
        <fullName evidence="3">spermidine synthase</fullName>
        <ecNumber evidence="3">2.5.1.16</ecNumber>
    </recommendedName>
</protein>
<evidence type="ECO:0000256" key="2">
    <source>
        <dbReference type="ARBA" id="ARBA00007867"/>
    </source>
</evidence>
<feature type="domain" description="PABS" evidence="8">
    <location>
        <begin position="59"/>
        <end position="176"/>
    </location>
</feature>
<dbReference type="Gene3D" id="3.40.50.150">
    <property type="entry name" value="Vaccinia Virus protein VP39"/>
    <property type="match status" value="1"/>
</dbReference>
<dbReference type="PROSITE" id="PS51006">
    <property type="entry name" value="PABS_2"/>
    <property type="match status" value="1"/>
</dbReference>
<dbReference type="Gramene" id="PHT81669">
    <property type="protein sequence ID" value="PHT81669"/>
    <property type="gene ID" value="T459_14684"/>
</dbReference>
<keyword evidence="7" id="KW-1133">Transmembrane helix</keyword>
<dbReference type="SMR" id="A0A2G2ZI37"/>
<reference evidence="9 10" key="2">
    <citation type="journal article" date="2017" name="Genome Biol.">
        <title>New reference genome sequences of hot pepper reveal the massive evolution of plant disease-resistance genes by retroduplication.</title>
        <authorList>
            <person name="Kim S."/>
            <person name="Park J."/>
            <person name="Yeom S.I."/>
            <person name="Kim Y.M."/>
            <person name="Seo E."/>
            <person name="Kim K.T."/>
            <person name="Kim M.S."/>
            <person name="Lee J.M."/>
            <person name="Cheong K."/>
            <person name="Shin H.S."/>
            <person name="Kim S.B."/>
            <person name="Han K."/>
            <person name="Lee J."/>
            <person name="Park M."/>
            <person name="Lee H.A."/>
            <person name="Lee H.Y."/>
            <person name="Lee Y."/>
            <person name="Oh S."/>
            <person name="Lee J.H."/>
            <person name="Choi E."/>
            <person name="Choi E."/>
            <person name="Lee S.E."/>
            <person name="Jeon J."/>
            <person name="Kim H."/>
            <person name="Choi G."/>
            <person name="Song H."/>
            <person name="Lee J."/>
            <person name="Lee S.C."/>
            <person name="Kwon J.K."/>
            <person name="Lee H.Y."/>
            <person name="Koo N."/>
            <person name="Hong Y."/>
            <person name="Kim R.W."/>
            <person name="Kang W.H."/>
            <person name="Huh J.H."/>
            <person name="Kang B.C."/>
            <person name="Yang T.J."/>
            <person name="Lee Y.H."/>
            <person name="Bennetzen J.L."/>
            <person name="Choi D."/>
        </authorList>
    </citation>
    <scope>NUCLEOTIDE SEQUENCE [LARGE SCALE GENOMIC DNA]</scope>
    <source>
        <strain evidence="10">cv. CM334</strain>
    </source>
</reference>
<evidence type="ECO:0000256" key="7">
    <source>
        <dbReference type="SAM" id="Phobius"/>
    </source>
</evidence>
<comment type="catalytic activity">
    <reaction evidence="5">
        <text>S-adenosyl 3-(methylsulfanyl)propylamine + putrescine = S-methyl-5'-thioadenosine + spermidine + H(+)</text>
        <dbReference type="Rhea" id="RHEA:12721"/>
        <dbReference type="ChEBI" id="CHEBI:15378"/>
        <dbReference type="ChEBI" id="CHEBI:17509"/>
        <dbReference type="ChEBI" id="CHEBI:57443"/>
        <dbReference type="ChEBI" id="CHEBI:57834"/>
        <dbReference type="ChEBI" id="CHEBI:326268"/>
        <dbReference type="EC" id="2.5.1.16"/>
    </reaction>
</comment>
<comment type="pathway">
    <text evidence="1">Amine and polyamine biosynthesis; spermidine biosynthesis; spermidine from putrescine: step 1/1.</text>
</comment>
<dbReference type="STRING" id="4072.A0A2G2ZI37"/>
<accession>A0A2G2ZI37</accession>
<proteinExistence type="inferred from homology"/>
<dbReference type="InterPro" id="IPR029063">
    <property type="entry name" value="SAM-dependent_MTases_sf"/>
</dbReference>
<dbReference type="GO" id="GO:0004766">
    <property type="term" value="F:spermidine synthase activity"/>
    <property type="evidence" value="ECO:0007669"/>
    <property type="project" value="UniProtKB-EC"/>
</dbReference>
<evidence type="ECO:0000256" key="6">
    <source>
        <dbReference type="PROSITE-ProRule" id="PRU00354"/>
    </source>
</evidence>
<dbReference type="GO" id="GO:0006596">
    <property type="term" value="P:polyamine biosynthetic process"/>
    <property type="evidence" value="ECO:0007669"/>
    <property type="project" value="UniProtKB-UniRule"/>
</dbReference>
<feature type="active site" description="Proton acceptor" evidence="6">
    <location>
        <position position="99"/>
    </location>
</feature>
<dbReference type="InterPro" id="IPR001045">
    <property type="entry name" value="Spermi_synthase"/>
</dbReference>
<dbReference type="SUPFAM" id="SSF53335">
    <property type="entry name" value="S-adenosyl-L-methionine-dependent methyltransferases"/>
    <property type="match status" value="1"/>
</dbReference>
<dbReference type="InterPro" id="IPR030374">
    <property type="entry name" value="PABS"/>
</dbReference>
<dbReference type="CDD" id="cd02440">
    <property type="entry name" value="AdoMet_MTases"/>
    <property type="match status" value="1"/>
</dbReference>
<keyword evidence="6" id="KW-0620">Polyamine biosynthesis</keyword>
<keyword evidence="7" id="KW-0472">Membrane</keyword>
<evidence type="ECO:0000256" key="3">
    <source>
        <dbReference type="ARBA" id="ARBA00012455"/>
    </source>
</evidence>